<dbReference type="InterPro" id="IPR024072">
    <property type="entry name" value="DHFR-like_dom_sf"/>
</dbReference>
<reference evidence="10 11" key="1">
    <citation type="submission" date="2024-02" db="EMBL/GenBank/DDBJ databases">
        <title>Roseibium algae sp. nov., isolated from marine alga (Grateloupia sp.), showing potential in myo-inositol conversion.</title>
        <authorList>
            <person name="Wang Y."/>
        </authorList>
    </citation>
    <scope>NUCLEOTIDE SEQUENCE [LARGE SCALE GENOMIC DNA]</scope>
    <source>
        <strain evidence="10 11">H3510</strain>
    </source>
</reference>
<sequence>MSEIFLVAAVARNGIIGADNDMPWHISSDLKHFKALTAGTPMIMGRRTFQSLPGILPGRPHIVITRDPEFQAEGATVVGSLEVGLELAERLAGDLGSDGVAIIGGGQIYTMGLSLADRLEITEVQADPEGDAHFPEIDPSIWQEVSRVSGERSERDSAGFEFVTYRRRAA</sequence>
<dbReference type="EMBL" id="JBAKIA010000006">
    <property type="protein sequence ID" value="MEJ8474719.1"/>
    <property type="molecule type" value="Genomic_DNA"/>
</dbReference>
<evidence type="ECO:0000313" key="10">
    <source>
        <dbReference type="EMBL" id="MEJ8474719.1"/>
    </source>
</evidence>
<dbReference type="SUPFAM" id="SSF53597">
    <property type="entry name" value="Dihydrofolate reductase-like"/>
    <property type="match status" value="1"/>
</dbReference>
<name>A0ABU8TKQ2_9HYPH</name>
<comment type="function">
    <text evidence="7 8">Key enzyme in folate metabolism. Catalyzes an essential reaction for de novo glycine and purine synthesis, and for DNA precursor synthesis.</text>
</comment>
<dbReference type="Pfam" id="PF00186">
    <property type="entry name" value="DHFR_1"/>
    <property type="match status" value="1"/>
</dbReference>
<dbReference type="PANTHER" id="PTHR48069:SF3">
    <property type="entry name" value="DIHYDROFOLATE REDUCTASE"/>
    <property type="match status" value="1"/>
</dbReference>
<dbReference type="InterPro" id="IPR012259">
    <property type="entry name" value="DHFR"/>
</dbReference>
<evidence type="ECO:0000256" key="2">
    <source>
        <dbReference type="ARBA" id="ARBA00009539"/>
    </source>
</evidence>
<keyword evidence="6 8" id="KW-0560">Oxidoreductase</keyword>
<dbReference type="EC" id="1.5.1.3" evidence="3 8"/>
<evidence type="ECO:0000256" key="6">
    <source>
        <dbReference type="ARBA" id="ARBA00023002"/>
    </source>
</evidence>
<gene>
    <name evidence="10" type="ORF">V6575_11540</name>
</gene>
<organism evidence="10 11">
    <name type="scientific">Roseibium algae</name>
    <dbReference type="NCBI Taxonomy" id="3123038"/>
    <lineage>
        <taxon>Bacteria</taxon>
        <taxon>Pseudomonadati</taxon>
        <taxon>Pseudomonadota</taxon>
        <taxon>Alphaproteobacteria</taxon>
        <taxon>Hyphomicrobiales</taxon>
        <taxon>Stappiaceae</taxon>
        <taxon>Roseibium</taxon>
    </lineage>
</organism>
<feature type="domain" description="DHFR" evidence="9">
    <location>
        <begin position="3"/>
        <end position="167"/>
    </location>
</feature>
<dbReference type="Proteomes" id="UP001385499">
    <property type="component" value="Unassembled WGS sequence"/>
</dbReference>
<keyword evidence="11" id="KW-1185">Reference proteome</keyword>
<evidence type="ECO:0000256" key="1">
    <source>
        <dbReference type="ARBA" id="ARBA00004903"/>
    </source>
</evidence>
<dbReference type="InterPro" id="IPR001796">
    <property type="entry name" value="DHFR_dom"/>
</dbReference>
<evidence type="ECO:0000256" key="8">
    <source>
        <dbReference type="PIRNR" id="PIRNR000194"/>
    </source>
</evidence>
<dbReference type="CDD" id="cd00209">
    <property type="entry name" value="DHFR"/>
    <property type="match status" value="1"/>
</dbReference>
<evidence type="ECO:0000256" key="5">
    <source>
        <dbReference type="ARBA" id="ARBA00022857"/>
    </source>
</evidence>
<dbReference type="PROSITE" id="PS51330">
    <property type="entry name" value="DHFR_2"/>
    <property type="match status" value="1"/>
</dbReference>
<dbReference type="Gene3D" id="3.40.430.10">
    <property type="entry name" value="Dihydrofolate Reductase, subunit A"/>
    <property type="match status" value="1"/>
</dbReference>
<dbReference type="RefSeq" id="WP_340274482.1">
    <property type="nucleotide sequence ID" value="NZ_JBAKIA010000006.1"/>
</dbReference>
<comment type="catalytic activity">
    <reaction evidence="8">
        <text>(6S)-5,6,7,8-tetrahydrofolate + NADP(+) = 7,8-dihydrofolate + NADPH + H(+)</text>
        <dbReference type="Rhea" id="RHEA:15009"/>
        <dbReference type="ChEBI" id="CHEBI:15378"/>
        <dbReference type="ChEBI" id="CHEBI:57451"/>
        <dbReference type="ChEBI" id="CHEBI:57453"/>
        <dbReference type="ChEBI" id="CHEBI:57783"/>
        <dbReference type="ChEBI" id="CHEBI:58349"/>
        <dbReference type="EC" id="1.5.1.3"/>
    </reaction>
</comment>
<proteinExistence type="inferred from homology"/>
<evidence type="ECO:0000256" key="3">
    <source>
        <dbReference type="ARBA" id="ARBA00012856"/>
    </source>
</evidence>
<dbReference type="PIRSF" id="PIRSF000194">
    <property type="entry name" value="DHFR"/>
    <property type="match status" value="1"/>
</dbReference>
<protein>
    <recommendedName>
        <fullName evidence="3 8">Dihydrofolate reductase</fullName>
        <ecNumber evidence="3 8">1.5.1.3</ecNumber>
    </recommendedName>
</protein>
<dbReference type="PANTHER" id="PTHR48069">
    <property type="entry name" value="DIHYDROFOLATE REDUCTASE"/>
    <property type="match status" value="1"/>
</dbReference>
<comment type="similarity">
    <text evidence="2 8">Belongs to the dihydrofolate reductase family.</text>
</comment>
<evidence type="ECO:0000313" key="11">
    <source>
        <dbReference type="Proteomes" id="UP001385499"/>
    </source>
</evidence>
<keyword evidence="4 8" id="KW-0554">One-carbon metabolism</keyword>
<dbReference type="GO" id="GO:0004146">
    <property type="term" value="F:dihydrofolate reductase activity"/>
    <property type="evidence" value="ECO:0007669"/>
    <property type="project" value="UniProtKB-EC"/>
</dbReference>
<evidence type="ECO:0000256" key="7">
    <source>
        <dbReference type="ARBA" id="ARBA00025067"/>
    </source>
</evidence>
<evidence type="ECO:0000256" key="4">
    <source>
        <dbReference type="ARBA" id="ARBA00022563"/>
    </source>
</evidence>
<comment type="pathway">
    <text evidence="1 8">Cofactor biosynthesis; tetrahydrofolate biosynthesis; 5,6,7,8-tetrahydrofolate from 7,8-dihydrofolate: step 1/1.</text>
</comment>
<evidence type="ECO:0000259" key="9">
    <source>
        <dbReference type="PROSITE" id="PS51330"/>
    </source>
</evidence>
<comment type="caution">
    <text evidence="10">The sequence shown here is derived from an EMBL/GenBank/DDBJ whole genome shotgun (WGS) entry which is preliminary data.</text>
</comment>
<accession>A0ABU8TKQ2</accession>
<keyword evidence="5 8" id="KW-0521">NADP</keyword>
<dbReference type="PRINTS" id="PR00070">
    <property type="entry name" value="DHFR"/>
</dbReference>